<name>A0A2J6PM45_9HELO</name>
<feature type="region of interest" description="Disordered" evidence="1">
    <location>
        <begin position="1"/>
        <end position="51"/>
    </location>
</feature>
<dbReference type="AlphaFoldDB" id="A0A2J6PM45"/>
<dbReference type="OrthoDB" id="3492129at2759"/>
<reference evidence="2 3" key="1">
    <citation type="submission" date="2016-05" db="EMBL/GenBank/DDBJ databases">
        <title>A degradative enzymes factory behind the ericoid mycorrhizal symbiosis.</title>
        <authorList>
            <consortium name="DOE Joint Genome Institute"/>
            <person name="Martino E."/>
            <person name="Morin E."/>
            <person name="Grelet G."/>
            <person name="Kuo A."/>
            <person name="Kohler A."/>
            <person name="Daghino S."/>
            <person name="Barry K."/>
            <person name="Choi C."/>
            <person name="Cichocki N."/>
            <person name="Clum A."/>
            <person name="Copeland A."/>
            <person name="Hainaut M."/>
            <person name="Haridas S."/>
            <person name="Labutti K."/>
            <person name="Lindquist E."/>
            <person name="Lipzen A."/>
            <person name="Khouja H.-R."/>
            <person name="Murat C."/>
            <person name="Ohm R."/>
            <person name="Olson A."/>
            <person name="Spatafora J."/>
            <person name="Veneault-Fourrey C."/>
            <person name="Henrissat B."/>
            <person name="Grigoriev I."/>
            <person name="Martin F."/>
            <person name="Perotto S."/>
        </authorList>
    </citation>
    <scope>NUCLEOTIDE SEQUENCE [LARGE SCALE GENOMIC DNA]</scope>
    <source>
        <strain evidence="2 3">UAMH 7357</strain>
    </source>
</reference>
<gene>
    <name evidence="2" type="ORF">NA56DRAFT_754394</name>
</gene>
<keyword evidence="3" id="KW-1185">Reference proteome</keyword>
<feature type="region of interest" description="Disordered" evidence="1">
    <location>
        <begin position="247"/>
        <end position="269"/>
    </location>
</feature>
<organism evidence="2 3">
    <name type="scientific">Hyaloscypha hepaticicola</name>
    <dbReference type="NCBI Taxonomy" id="2082293"/>
    <lineage>
        <taxon>Eukaryota</taxon>
        <taxon>Fungi</taxon>
        <taxon>Dikarya</taxon>
        <taxon>Ascomycota</taxon>
        <taxon>Pezizomycotina</taxon>
        <taxon>Leotiomycetes</taxon>
        <taxon>Helotiales</taxon>
        <taxon>Hyaloscyphaceae</taxon>
        <taxon>Hyaloscypha</taxon>
    </lineage>
</organism>
<evidence type="ECO:0000256" key="1">
    <source>
        <dbReference type="SAM" id="MobiDB-lite"/>
    </source>
</evidence>
<evidence type="ECO:0000313" key="2">
    <source>
        <dbReference type="EMBL" id="PMD14956.1"/>
    </source>
</evidence>
<protein>
    <submittedName>
        <fullName evidence="2">Uncharacterized protein</fullName>
    </submittedName>
</protein>
<accession>A0A2J6PM45</accession>
<evidence type="ECO:0000313" key="3">
    <source>
        <dbReference type="Proteomes" id="UP000235672"/>
    </source>
</evidence>
<proteinExistence type="predicted"/>
<dbReference type="EMBL" id="KZ613517">
    <property type="protein sequence ID" value="PMD14956.1"/>
    <property type="molecule type" value="Genomic_DNA"/>
</dbReference>
<dbReference type="Proteomes" id="UP000235672">
    <property type="component" value="Unassembled WGS sequence"/>
</dbReference>
<sequence>MIAASLTSRRHHPDLQPLAARPDPPVGPTRRRSTQGRGSVPSQPTAPLPSPSIIAARSYYLELSSPIAPEDNAIKRQRILIQGQQVLRRHSVIPTTGNLISQLENLTFSSAAKGIQPVPDREEAKTLIKSEDEDVSMSLIGASALVQPLRKSSLLCGTPQEVLRQVPFQYTHDRLRDWGYAYLGNSQTADTFVNAVSLRRPSLALVEGDIQVKSIDLVTIRARVIPKAKERKPFLIQRQFNIEELRSRTPKSPAEIDARQPSKPPQLQIKHPKSARPLLQVPQAMAADHFPFANIEYALHYLPVLAALMLSGHVRKYDTIDLPLQHPAAWRETVTYVYTCIGHRSISAAAKENIKYLAGHAD</sequence>